<dbReference type="Proteomes" id="UP000736335">
    <property type="component" value="Unassembled WGS sequence"/>
</dbReference>
<dbReference type="EMBL" id="WIUZ02000005">
    <property type="protein sequence ID" value="KAF9786872.1"/>
    <property type="molecule type" value="Genomic_DNA"/>
</dbReference>
<dbReference type="Pfam" id="PF04468">
    <property type="entry name" value="PSP1"/>
    <property type="match status" value="1"/>
</dbReference>
<feature type="compositionally biased region" description="Low complexity" evidence="1">
    <location>
        <begin position="461"/>
        <end position="474"/>
    </location>
</feature>
<evidence type="ECO:0000259" key="2">
    <source>
        <dbReference type="PROSITE" id="PS51411"/>
    </source>
</evidence>
<feature type="compositionally biased region" description="Polar residues" evidence="1">
    <location>
        <begin position="8"/>
        <end position="19"/>
    </location>
</feature>
<feature type="region of interest" description="Disordered" evidence="1">
    <location>
        <begin position="459"/>
        <end position="506"/>
    </location>
</feature>
<feature type="compositionally biased region" description="Gly residues" evidence="1">
    <location>
        <begin position="584"/>
        <end position="599"/>
    </location>
</feature>
<feature type="region of interest" description="Disordered" evidence="1">
    <location>
        <begin position="581"/>
        <end position="606"/>
    </location>
</feature>
<comment type="caution">
    <text evidence="3">The sequence shown here is derived from an EMBL/GenBank/DDBJ whole genome shotgun (WGS) entry which is preliminary data.</text>
</comment>
<dbReference type="AlphaFoldDB" id="A0A9P6HGX9"/>
<evidence type="ECO:0000313" key="3">
    <source>
        <dbReference type="EMBL" id="KAF9786872.1"/>
    </source>
</evidence>
<dbReference type="InterPro" id="IPR007557">
    <property type="entry name" value="PSP1_C"/>
</dbReference>
<feature type="compositionally biased region" description="Polar residues" evidence="1">
    <location>
        <begin position="85"/>
        <end position="100"/>
    </location>
</feature>
<feature type="domain" description="PSP1 C-terminal" evidence="2">
    <location>
        <begin position="607"/>
        <end position="694"/>
    </location>
</feature>
<dbReference type="PANTHER" id="PTHR43830:SF3">
    <property type="entry name" value="PROTEIN PSP1"/>
    <property type="match status" value="1"/>
</dbReference>
<feature type="compositionally biased region" description="Polar residues" evidence="1">
    <location>
        <begin position="147"/>
        <end position="159"/>
    </location>
</feature>
<feature type="compositionally biased region" description="Low complexity" evidence="1">
    <location>
        <begin position="423"/>
        <end position="435"/>
    </location>
</feature>
<reference evidence="3" key="2">
    <citation type="submission" date="2020-11" db="EMBL/GenBank/DDBJ databases">
        <authorList>
            <consortium name="DOE Joint Genome Institute"/>
            <person name="Kuo A."/>
            <person name="Miyauchi S."/>
            <person name="Kiss E."/>
            <person name="Drula E."/>
            <person name="Kohler A."/>
            <person name="Sanchez-Garcia M."/>
            <person name="Andreopoulos B."/>
            <person name="Barry K.W."/>
            <person name="Bonito G."/>
            <person name="Buee M."/>
            <person name="Carver A."/>
            <person name="Chen C."/>
            <person name="Cichocki N."/>
            <person name="Clum A."/>
            <person name="Culley D."/>
            <person name="Crous P.W."/>
            <person name="Fauchery L."/>
            <person name="Girlanda M."/>
            <person name="Hayes R."/>
            <person name="Keri Z."/>
            <person name="Labutti K."/>
            <person name="Lipzen A."/>
            <person name="Lombard V."/>
            <person name="Magnuson J."/>
            <person name="Maillard F."/>
            <person name="Morin E."/>
            <person name="Murat C."/>
            <person name="Nolan M."/>
            <person name="Ohm R."/>
            <person name="Pangilinan J."/>
            <person name="Pereira M."/>
            <person name="Perotto S."/>
            <person name="Peter M."/>
            <person name="Riley R."/>
            <person name="Sitrit Y."/>
            <person name="Stielow B."/>
            <person name="Szollosi G."/>
            <person name="Zifcakova L."/>
            <person name="Stursova M."/>
            <person name="Spatafora J.W."/>
            <person name="Tedersoo L."/>
            <person name="Vaario L.-M."/>
            <person name="Yamada A."/>
            <person name="Yan M."/>
            <person name="Wang P."/>
            <person name="Xu J."/>
            <person name="Bruns T."/>
            <person name="Baldrian P."/>
            <person name="Vilgalys R."/>
            <person name="Henrissat B."/>
            <person name="Grigoriev I.V."/>
            <person name="Hibbett D."/>
            <person name="Nagy L.G."/>
            <person name="Martin F.M."/>
        </authorList>
    </citation>
    <scope>NUCLEOTIDE SEQUENCE</scope>
    <source>
        <strain evidence="3">UH-Tt-Lm1</strain>
    </source>
</reference>
<feature type="compositionally biased region" description="Low complexity" evidence="1">
    <location>
        <begin position="64"/>
        <end position="75"/>
    </location>
</feature>
<evidence type="ECO:0000256" key="1">
    <source>
        <dbReference type="SAM" id="MobiDB-lite"/>
    </source>
</evidence>
<organism evidence="3 4">
    <name type="scientific">Thelephora terrestris</name>
    <dbReference type="NCBI Taxonomy" id="56493"/>
    <lineage>
        <taxon>Eukaryota</taxon>
        <taxon>Fungi</taxon>
        <taxon>Dikarya</taxon>
        <taxon>Basidiomycota</taxon>
        <taxon>Agaricomycotina</taxon>
        <taxon>Agaricomycetes</taxon>
        <taxon>Thelephorales</taxon>
        <taxon>Thelephoraceae</taxon>
        <taxon>Thelephora</taxon>
    </lineage>
</organism>
<dbReference type="GO" id="GO:0005737">
    <property type="term" value="C:cytoplasm"/>
    <property type="evidence" value="ECO:0007669"/>
    <property type="project" value="TreeGrafter"/>
</dbReference>
<keyword evidence="4" id="KW-1185">Reference proteome</keyword>
<protein>
    <submittedName>
        <fullName evidence="3">PSP1 C-terminal conserved region-domain-containing protein</fullName>
    </submittedName>
</protein>
<feature type="non-terminal residue" evidence="3">
    <location>
        <position position="702"/>
    </location>
</feature>
<reference evidence="3" key="1">
    <citation type="journal article" date="2020" name="Nat. Commun.">
        <title>Large-scale genome sequencing of mycorrhizal fungi provides insights into the early evolution of symbiotic traits.</title>
        <authorList>
            <person name="Miyauchi S."/>
            <person name="Kiss E."/>
            <person name="Kuo A."/>
            <person name="Drula E."/>
            <person name="Kohler A."/>
            <person name="Sanchez-Garcia M."/>
            <person name="Morin E."/>
            <person name="Andreopoulos B."/>
            <person name="Barry K.W."/>
            <person name="Bonito G."/>
            <person name="Buee M."/>
            <person name="Carver A."/>
            <person name="Chen C."/>
            <person name="Cichocki N."/>
            <person name="Clum A."/>
            <person name="Culley D."/>
            <person name="Crous P.W."/>
            <person name="Fauchery L."/>
            <person name="Girlanda M."/>
            <person name="Hayes R.D."/>
            <person name="Keri Z."/>
            <person name="LaButti K."/>
            <person name="Lipzen A."/>
            <person name="Lombard V."/>
            <person name="Magnuson J."/>
            <person name="Maillard F."/>
            <person name="Murat C."/>
            <person name="Nolan M."/>
            <person name="Ohm R.A."/>
            <person name="Pangilinan J."/>
            <person name="Pereira M.F."/>
            <person name="Perotto S."/>
            <person name="Peter M."/>
            <person name="Pfister S."/>
            <person name="Riley R."/>
            <person name="Sitrit Y."/>
            <person name="Stielow J.B."/>
            <person name="Szollosi G."/>
            <person name="Zifcakova L."/>
            <person name="Stursova M."/>
            <person name="Spatafora J.W."/>
            <person name="Tedersoo L."/>
            <person name="Vaario L.M."/>
            <person name="Yamada A."/>
            <person name="Yan M."/>
            <person name="Wang P."/>
            <person name="Xu J."/>
            <person name="Bruns T."/>
            <person name="Baldrian P."/>
            <person name="Vilgalys R."/>
            <person name="Dunand C."/>
            <person name="Henrissat B."/>
            <person name="Grigoriev I.V."/>
            <person name="Hibbett D."/>
            <person name="Nagy L.G."/>
            <person name="Martin F.M."/>
        </authorList>
    </citation>
    <scope>NUCLEOTIDE SEQUENCE</scope>
    <source>
        <strain evidence="3">UH-Tt-Lm1</strain>
    </source>
</reference>
<name>A0A9P6HGX9_9AGAM</name>
<feature type="region of interest" description="Disordered" evidence="1">
    <location>
        <begin position="415"/>
        <end position="446"/>
    </location>
</feature>
<feature type="region of interest" description="Disordered" evidence="1">
    <location>
        <begin position="1"/>
        <end position="102"/>
    </location>
</feature>
<feature type="region of interest" description="Disordered" evidence="1">
    <location>
        <begin position="264"/>
        <end position="287"/>
    </location>
</feature>
<feature type="compositionally biased region" description="Polar residues" evidence="1">
    <location>
        <begin position="479"/>
        <end position="489"/>
    </location>
</feature>
<gene>
    <name evidence="3" type="ORF">BJ322DRAFT_1185163</name>
</gene>
<proteinExistence type="predicted"/>
<dbReference type="OrthoDB" id="243127at2759"/>
<evidence type="ECO:0000313" key="4">
    <source>
        <dbReference type="Proteomes" id="UP000736335"/>
    </source>
</evidence>
<dbReference type="PROSITE" id="PS51411">
    <property type="entry name" value="PSP1_C"/>
    <property type="match status" value="1"/>
</dbReference>
<feature type="region of interest" description="Disordered" evidence="1">
    <location>
        <begin position="140"/>
        <end position="177"/>
    </location>
</feature>
<sequence>DDTDRQNRFSSTHSGSDTPGSLRERAASQPPHGVSDFLSARGAFQGSGGGGGGGGAGSSWLNAPQSQRPPSSSSSIHTLGGLPQSVPTRSASFSAGNPNPQLHFASAMRETRTFPSTFEDDETDALTEFQDSYDDRFLSSRGRTYAQDPTRSRSQSVATTRPGAIGSGYSRPTLTPNWPMDSYSNPLSIPNNRYNELQAPGTGRYGSYGVARSPQNIYNSSQSTTMASNGYRPTDISNVSPFVRDVSQILLEDSSAFREIWAGMNHPKDEHGGGSGTTSRRHSVSVVQGRRPTIIGFNAPGNDLDEPSHGSFGQSYGGSGLLLTDDDLASDLGSLSLGNDHLNGSLSRGTTSQPSSLPVHAPISRAPATDRIAYQQLNMNNAALRHGIGSPVDNNILPAGSSPLRAKVEREADDHFGEGFGSSGQQQTQTRYSSGLHQPHARKSDAGLPQALARAQLNQQTTISTPSPISPTSTRGFPPSSTTPVQQRPPTAGMEGGHGASSGVTDLGKGVPLHAVPSHWHLYIVEFKAGRTDLFYSAELTNEIRVGDLVIVEADRGKDLGKVVNDTITLREVEAFQKAQAARYGGGEENGSPGGGSGGSKKDINPKRIFGRARSQDIQLLAAKSADEERALDLCRTKARQKKLPMEVIDAEFQDRRDRRKLTFYFIADKRIDFRELVRELFRVFKTRIWLSALSSSGNYEQ</sequence>
<accession>A0A9P6HGX9</accession>
<dbReference type="InterPro" id="IPR047767">
    <property type="entry name" value="PSP1-like"/>
</dbReference>
<feature type="compositionally biased region" description="Gly residues" evidence="1">
    <location>
        <begin position="45"/>
        <end position="57"/>
    </location>
</feature>
<dbReference type="PANTHER" id="PTHR43830">
    <property type="entry name" value="PROTEIN PSP1"/>
    <property type="match status" value="1"/>
</dbReference>
<dbReference type="NCBIfam" id="NF041131">
    <property type="entry name" value="RicT_YaaT_fam"/>
    <property type="match status" value="1"/>
</dbReference>